<dbReference type="EMBL" id="CADCTB010000143">
    <property type="protein sequence ID" value="CAA9251766.1"/>
    <property type="molecule type" value="Genomic_DNA"/>
</dbReference>
<dbReference type="SUPFAM" id="SSF110296">
    <property type="entry name" value="Oligoxyloglucan reducing end-specific cellobiohydrolase"/>
    <property type="match status" value="1"/>
</dbReference>
<proteinExistence type="predicted"/>
<dbReference type="CDD" id="cd15482">
    <property type="entry name" value="Sialidase_non-viral"/>
    <property type="match status" value="1"/>
</dbReference>
<gene>
    <name evidence="1" type="ORF">AVDCRST_MAG10-2281</name>
</gene>
<accession>A0A6J4IJH0</accession>
<organism evidence="1">
    <name type="scientific">uncultured Acidimicrobiales bacterium</name>
    <dbReference type="NCBI Taxonomy" id="310071"/>
    <lineage>
        <taxon>Bacteria</taxon>
        <taxon>Bacillati</taxon>
        <taxon>Actinomycetota</taxon>
        <taxon>Acidimicrobiia</taxon>
        <taxon>Acidimicrobiales</taxon>
        <taxon>environmental samples</taxon>
    </lineage>
</organism>
<dbReference type="Gene3D" id="2.120.10.10">
    <property type="match status" value="2"/>
</dbReference>
<evidence type="ECO:0008006" key="2">
    <source>
        <dbReference type="Google" id="ProtNLM"/>
    </source>
</evidence>
<name>A0A6J4IJH0_9ACTN</name>
<protein>
    <recommendedName>
        <fullName evidence="2">Exo-alpha-sialidase</fullName>
    </recommendedName>
</protein>
<sequence length="494" mass="51391">MIRWSRLIGAGVAVLGLVLLVLGFQSGPAQLRPGATDFVNADRPGINAHNSPSVAVDPASPAVIALADRIDTPRFSCSVSLSTTGGASWKPLALPLPVDAPNCHQPDVAYTSANHLVVLFTATGGRFNQPVGVWLQRFEGETPMGPAVPVAPAEAFHARMAVDGSRVWVTWVQAEGAAEKPLGFGATPAPVRMARSVDAGATFSPPVTVSEGRRAIQPSPVLLGGERVVVGGLDLAGDVTNYEARHNGQGGPPPEDRWRVLTWTSTDGGVTFGPPVTVAGDLAAPNRIIVNLAPAPSFAADPSRDGRLYAAWDAGQGDRRDVFLARSDDAGATWSEPLAVASRPRGQFLPAVGVSPAGRVDVVFYDRSGDPDDVRAQVTMASSADAGRTFRTATVSDAPFDTRIGFGSLQGLPVLGSRLAVLAEADRSLAFWSDTSRGTIDTNVQDLAAVSVDVEEAGRRRPALMVPGALLLGLGGGLAVVARLRPRDGGPQQA</sequence>
<reference evidence="1" key="1">
    <citation type="submission" date="2020-02" db="EMBL/GenBank/DDBJ databases">
        <authorList>
            <person name="Meier V. D."/>
        </authorList>
    </citation>
    <scope>NUCLEOTIDE SEQUENCE</scope>
    <source>
        <strain evidence="1">AVDCRST_MAG10</strain>
    </source>
</reference>
<dbReference type="AlphaFoldDB" id="A0A6J4IJH0"/>
<evidence type="ECO:0000313" key="1">
    <source>
        <dbReference type="EMBL" id="CAA9251766.1"/>
    </source>
</evidence>